<evidence type="ECO:0000313" key="2">
    <source>
        <dbReference type="EMBL" id="BAB29980.1"/>
    </source>
</evidence>
<evidence type="ECO:0000256" key="1">
    <source>
        <dbReference type="SAM" id="MobiDB-lite"/>
    </source>
</evidence>
<organism evidence="2">
    <name type="scientific">Mus musculus</name>
    <name type="common">Mouse</name>
    <dbReference type="NCBI Taxonomy" id="10090"/>
    <lineage>
        <taxon>Eukaryota</taxon>
        <taxon>Metazoa</taxon>
        <taxon>Chordata</taxon>
        <taxon>Craniata</taxon>
        <taxon>Vertebrata</taxon>
        <taxon>Euteleostomi</taxon>
        <taxon>Mammalia</taxon>
        <taxon>Eutheria</taxon>
        <taxon>Euarchontoglires</taxon>
        <taxon>Glires</taxon>
        <taxon>Rodentia</taxon>
        <taxon>Myomorpha</taxon>
        <taxon>Muroidea</taxon>
        <taxon>Muridae</taxon>
        <taxon>Murinae</taxon>
        <taxon>Mus</taxon>
        <taxon>Mus</taxon>
    </lineage>
</organism>
<dbReference type="EMBL" id="AK015795">
    <property type="protein sequence ID" value="BAB29980.1"/>
    <property type="molecule type" value="mRNA"/>
</dbReference>
<reference evidence="2" key="7">
    <citation type="journal article" date="2005" name="Science">
        <title>The Transcriptional Landscape of the Mammalian Genome.</title>
        <authorList>
            <consortium name="The FANTOM Consortium"/>
            <consortium name="Riken Genome Exploration Research Group and Genome Science Group (Genome Network Project Core Group)"/>
        </authorList>
    </citation>
    <scope>NUCLEOTIDE SEQUENCE</scope>
    <source>
        <strain evidence="2">C57BL/6J</strain>
        <tissue evidence="2">Testis</tissue>
    </source>
</reference>
<reference evidence="2" key="4">
    <citation type="submission" date="2000-07" db="EMBL/GenBank/DDBJ databases">
        <authorList>
            <person name="Adachi J."/>
            <person name="Aizawa K."/>
            <person name="Akahira S."/>
            <person name="Akimura T."/>
            <person name="Arai A."/>
            <person name="Aono H."/>
            <person name="Arakawa T."/>
            <person name="Bono H."/>
            <person name="Carninci P."/>
            <person name="Fukuda S."/>
            <person name="Fukunishi Y."/>
            <person name="Furuno M."/>
            <person name="Hanagaki T."/>
            <person name="Hara A."/>
            <person name="Hayatsu N."/>
            <person name="Hiramoto K."/>
            <person name="Hiraoka T."/>
            <person name="Hori F."/>
            <person name="Imotani K."/>
            <person name="Ishii Y."/>
            <person name="Itoh M."/>
            <person name="Izawa M."/>
            <person name="Kasukawa T."/>
            <person name="Kato H."/>
            <person name="Kawai J."/>
            <person name="Kojima Y."/>
            <person name="Konno H."/>
            <person name="Kouda M."/>
            <person name="Koya S."/>
            <person name="Kurihara C."/>
            <person name="Matsuyama T."/>
            <person name="Miyazaki A."/>
            <person name="Nishi K."/>
            <person name="Nomura K."/>
            <person name="Numazaki R."/>
            <person name="Ohno M."/>
            <person name="Okazaki Y."/>
            <person name="Okido T."/>
            <person name="Owa C."/>
            <person name="Saito H."/>
            <person name="Saito R."/>
            <person name="Sakai C."/>
            <person name="Sakai K."/>
            <person name="Sano H."/>
            <person name="Sasaki D."/>
            <person name="Shibata K."/>
            <person name="Shibata Y."/>
            <person name="Shinagawa A."/>
            <person name="Shiraki T."/>
            <person name="Sogabe Y."/>
            <person name="Suzuki H."/>
            <person name="Tagami M."/>
            <person name="Tagawa A."/>
            <person name="Takahashi F."/>
            <person name="Tanaka T."/>
            <person name="Tejima Y."/>
            <person name="Toya T."/>
            <person name="Yamamura T."/>
            <person name="Yasunishi A."/>
            <person name="Yoshida K."/>
            <person name="Yoshino M."/>
            <person name="Muramatsu M."/>
            <person name="Hayashizaki Y."/>
        </authorList>
    </citation>
    <scope>NUCLEOTIDE SEQUENCE</scope>
    <source>
        <strain evidence="2">C57BL/6J</strain>
        <tissue evidence="2">Testis</tissue>
    </source>
</reference>
<accession>Q9D545</accession>
<dbReference type="AlphaFoldDB" id="Q9D545"/>
<dbReference type="AGR" id="MGI:1922348"/>
<feature type="region of interest" description="Disordered" evidence="1">
    <location>
        <begin position="53"/>
        <end position="93"/>
    </location>
</feature>
<reference evidence="2" key="5">
    <citation type="journal article" date="2001" name="Nature">
        <title>Functional annotation of a full-length mouse cDNA collection.</title>
        <authorList>
            <consortium name="The RIKEN Genome Exploration Research Group Phase II Team and the FANTOM Consortium"/>
        </authorList>
    </citation>
    <scope>NUCLEOTIDE SEQUENCE</scope>
    <source>
        <strain evidence="2">C57BL/6J</strain>
        <tissue evidence="2">Testis</tissue>
    </source>
</reference>
<dbReference type="MGI" id="MGI:1922348">
    <property type="gene designation" value="4930515G13Rik"/>
</dbReference>
<gene>
    <name evidence="3" type="primary">4930515G13Rik</name>
</gene>
<reference evidence="2" key="1">
    <citation type="journal article" date="1999" name="Methods Enzymol.">
        <title>High-efficiency full-length cDNA cloning.</title>
        <authorList>
            <person name="Carninci P."/>
            <person name="Hayashizaki Y."/>
        </authorList>
    </citation>
    <scope>NUCLEOTIDE SEQUENCE</scope>
    <source>
        <strain evidence="2">C57BL/6J</strain>
        <tissue evidence="2">Testis</tissue>
    </source>
</reference>
<proteinExistence type="evidence at transcript level"/>
<feature type="compositionally biased region" description="Polar residues" evidence="1">
    <location>
        <begin position="78"/>
        <end position="93"/>
    </location>
</feature>
<evidence type="ECO:0000313" key="3">
    <source>
        <dbReference type="MGI" id="MGI:1922348"/>
    </source>
</evidence>
<reference evidence="2" key="8">
    <citation type="journal article" date="2005" name="Science">
        <title>Antisense Transcription in the Mammalian Transcriptome.</title>
        <authorList>
            <consortium name="RIKEN Genome Exploration Research Group and Genome Science Group (Genome Network Project Core Group) and the FANTOM Consortium"/>
        </authorList>
    </citation>
    <scope>NUCLEOTIDE SEQUENCE</scope>
    <source>
        <strain evidence="2">C57BL/6J</strain>
        <tissue evidence="2">Testis</tissue>
    </source>
</reference>
<reference evidence="2" key="3">
    <citation type="journal article" date="2000" name="Genome Res.">
        <title>RIKEN integrated sequence analysis (RISA) system--384-format sequencing pipeline with 384 multicapillary sequencer.</title>
        <authorList>
            <person name="Shibata K."/>
            <person name="Itoh M."/>
            <person name="Aizawa K."/>
            <person name="Nagaoka S."/>
            <person name="Sasaki N."/>
            <person name="Carninci P."/>
            <person name="Konno H."/>
            <person name="Akiyama J."/>
            <person name="Nishi K."/>
            <person name="Kitsunai T."/>
            <person name="Tashiro H."/>
            <person name="Itoh M."/>
            <person name="Sumi N."/>
            <person name="Ishii Y."/>
            <person name="Nakamura S."/>
            <person name="Hazama M."/>
            <person name="Nishine T."/>
            <person name="Harada A."/>
            <person name="Yamamoto R."/>
            <person name="Matsumoto H."/>
            <person name="Sakaguchi S."/>
            <person name="Ikegami T."/>
            <person name="Kashiwagi K."/>
            <person name="Fujiwake S."/>
            <person name="Inoue K."/>
            <person name="Togawa Y."/>
            <person name="Izawa M."/>
            <person name="Ohara E."/>
            <person name="Watahiki M."/>
            <person name="Yoneda Y."/>
            <person name="Ishikawa T."/>
            <person name="Ozawa K."/>
            <person name="Tanaka T."/>
            <person name="Matsuura S."/>
            <person name="Kawai J."/>
            <person name="Okazaki Y."/>
            <person name="Muramatsu M."/>
            <person name="Inoue Y."/>
            <person name="Kira A."/>
            <person name="Hayashizaki Y."/>
        </authorList>
    </citation>
    <scope>NUCLEOTIDE SEQUENCE</scope>
    <source>
        <strain evidence="2">C57BL/6J</strain>
        <tissue evidence="2">Testis</tissue>
    </source>
</reference>
<reference evidence="2" key="2">
    <citation type="journal article" date="2000" name="Genome Res.">
        <title>Normalization and subtraction of cap-trapper-selected cDNAs to prepare full-length cDNA libraries for rapid discovery of new genes.</title>
        <authorList>
            <person name="Carninci P."/>
            <person name="Shibata Y."/>
            <person name="Hayatsu N."/>
            <person name="Sugahara Y."/>
            <person name="Shibata K."/>
            <person name="Itoh M."/>
            <person name="Konno H."/>
            <person name="Okazaki Y."/>
            <person name="Muramatsu M."/>
            <person name="Hayashizaki Y."/>
        </authorList>
    </citation>
    <scope>NUCLEOTIDE SEQUENCE</scope>
    <source>
        <strain evidence="2">C57BL/6J</strain>
        <tissue evidence="2">Testis</tissue>
    </source>
</reference>
<reference evidence="2" key="6">
    <citation type="journal article" date="2002" name="Nature">
        <title>Analysis of the mouse transcriptome based on functional annotation of 60,770 full-length cDNAs.</title>
        <authorList>
            <consortium name="The FANTOM Consortium and the RIKEN Genome Exploration Research Group Phase I and II Team"/>
        </authorList>
    </citation>
    <scope>NUCLEOTIDE SEQUENCE</scope>
    <source>
        <strain evidence="2">C57BL/6J</strain>
        <tissue evidence="2">Testis</tissue>
    </source>
</reference>
<protein>
    <submittedName>
        <fullName evidence="2">Uncharacterized protein</fullName>
    </submittedName>
</protein>
<sequence length="165" mass="18810">MDSNFQHQPRWITNFSTILNGQQPRLALLPPLLRVKTKIKRDKRFTSRYISPNSPFPCSSESAPSPGVFPNAGDVNSRDSGNQMTHATISPAKRTQATRILLQYSFNTSREIDDQLQERRPREQKTLPFYRLRKNGWRCAPLGLAAHYQSVNARERQSSGNGMIP</sequence>
<name>Q9D545_MOUSE</name>
<feature type="compositionally biased region" description="Polar residues" evidence="1">
    <location>
        <begin position="53"/>
        <end position="63"/>
    </location>
</feature>